<dbReference type="PRINTS" id="PR00320">
    <property type="entry name" value="GPROTEINBRPT"/>
</dbReference>
<keyword evidence="1" id="KW-0963">Cytoplasm</keyword>
<dbReference type="Pfam" id="PF00400">
    <property type="entry name" value="WD40"/>
    <property type="match status" value="5"/>
</dbReference>
<dbReference type="InterPro" id="IPR019775">
    <property type="entry name" value="WD40_repeat_CS"/>
</dbReference>
<dbReference type="OrthoDB" id="6262491at2759"/>
<dbReference type="GO" id="GO:0010992">
    <property type="term" value="P:ubiquitin recycling"/>
    <property type="evidence" value="ECO:0007669"/>
    <property type="project" value="TreeGrafter"/>
</dbReference>
<dbReference type="GO" id="GO:0043161">
    <property type="term" value="P:proteasome-mediated ubiquitin-dependent protein catabolic process"/>
    <property type="evidence" value="ECO:0007669"/>
    <property type="project" value="TreeGrafter"/>
</dbReference>
<dbReference type="Gene3D" id="2.130.10.10">
    <property type="entry name" value="YVTN repeat-like/Quinoprotein amine dehydrogenase"/>
    <property type="match status" value="2"/>
</dbReference>
<dbReference type="InterPro" id="IPR001680">
    <property type="entry name" value="WD40_rpt"/>
</dbReference>
<dbReference type="AlphaFoldDB" id="A0A2V1E055"/>
<dbReference type="PROSITE" id="PS50082">
    <property type="entry name" value="WD_REPEATS_2"/>
    <property type="match status" value="3"/>
</dbReference>
<reference evidence="6 7" key="1">
    <citation type="journal article" date="2018" name="Sci. Rep.">
        <title>Comparative genomics provides insights into the lifestyle and reveals functional heterogeneity of dark septate endophytic fungi.</title>
        <authorList>
            <person name="Knapp D.G."/>
            <person name="Nemeth J.B."/>
            <person name="Barry K."/>
            <person name="Hainaut M."/>
            <person name="Henrissat B."/>
            <person name="Johnson J."/>
            <person name="Kuo A."/>
            <person name="Lim J.H.P."/>
            <person name="Lipzen A."/>
            <person name="Nolan M."/>
            <person name="Ohm R.A."/>
            <person name="Tamas L."/>
            <person name="Grigoriev I.V."/>
            <person name="Spatafora J.W."/>
            <person name="Nagy L.G."/>
            <person name="Kovacs G.M."/>
        </authorList>
    </citation>
    <scope>NUCLEOTIDE SEQUENCE [LARGE SCALE GENOMIC DNA]</scope>
    <source>
        <strain evidence="6 7">DSE2036</strain>
    </source>
</reference>
<dbReference type="PROSITE" id="PS00678">
    <property type="entry name" value="WD_REPEATS_1"/>
    <property type="match status" value="1"/>
</dbReference>
<evidence type="ECO:0000256" key="3">
    <source>
        <dbReference type="ARBA" id="ARBA00022737"/>
    </source>
</evidence>
<proteinExistence type="predicted"/>
<feature type="repeat" description="WD" evidence="4">
    <location>
        <begin position="120"/>
        <end position="164"/>
    </location>
</feature>
<dbReference type="STRING" id="97972.A0A2V1E055"/>
<accession>A0A2V1E055</accession>
<dbReference type="PANTHER" id="PTHR19849">
    <property type="entry name" value="PHOSPHOLIPASE A-2-ACTIVATING PROTEIN"/>
    <property type="match status" value="1"/>
</dbReference>
<organism evidence="6 7">
    <name type="scientific">Periconia macrospinosa</name>
    <dbReference type="NCBI Taxonomy" id="97972"/>
    <lineage>
        <taxon>Eukaryota</taxon>
        <taxon>Fungi</taxon>
        <taxon>Dikarya</taxon>
        <taxon>Ascomycota</taxon>
        <taxon>Pezizomycotina</taxon>
        <taxon>Dothideomycetes</taxon>
        <taxon>Pleosporomycetidae</taxon>
        <taxon>Pleosporales</taxon>
        <taxon>Massarineae</taxon>
        <taxon>Periconiaceae</taxon>
        <taxon>Periconia</taxon>
    </lineage>
</organism>
<evidence type="ECO:0000256" key="4">
    <source>
        <dbReference type="PROSITE-ProRule" id="PRU00221"/>
    </source>
</evidence>
<dbReference type="InterPro" id="IPR020472">
    <property type="entry name" value="WD40_PAC1"/>
</dbReference>
<feature type="region of interest" description="Disordered" evidence="5">
    <location>
        <begin position="357"/>
        <end position="387"/>
    </location>
</feature>
<keyword evidence="7" id="KW-1185">Reference proteome</keyword>
<evidence type="ECO:0000256" key="1">
    <source>
        <dbReference type="ARBA" id="ARBA00022490"/>
    </source>
</evidence>
<protein>
    <submittedName>
        <fullName evidence="6">WD40 repeat-like protein</fullName>
    </submittedName>
</protein>
<evidence type="ECO:0000313" key="7">
    <source>
        <dbReference type="Proteomes" id="UP000244855"/>
    </source>
</evidence>
<dbReference type="InterPro" id="IPR036322">
    <property type="entry name" value="WD40_repeat_dom_sf"/>
</dbReference>
<dbReference type="GO" id="GO:0043130">
    <property type="term" value="F:ubiquitin binding"/>
    <property type="evidence" value="ECO:0007669"/>
    <property type="project" value="TreeGrafter"/>
</dbReference>
<dbReference type="GO" id="GO:0005737">
    <property type="term" value="C:cytoplasm"/>
    <property type="evidence" value="ECO:0007669"/>
    <property type="project" value="TreeGrafter"/>
</dbReference>
<gene>
    <name evidence="6" type="ORF">DM02DRAFT_640325</name>
</gene>
<evidence type="ECO:0000313" key="6">
    <source>
        <dbReference type="EMBL" id="PVI03938.1"/>
    </source>
</evidence>
<feature type="compositionally biased region" description="Acidic residues" evidence="5">
    <location>
        <begin position="371"/>
        <end position="387"/>
    </location>
</feature>
<dbReference type="Proteomes" id="UP000244855">
    <property type="component" value="Unassembled WGS sequence"/>
</dbReference>
<dbReference type="EMBL" id="KZ805326">
    <property type="protein sequence ID" value="PVI03938.1"/>
    <property type="molecule type" value="Genomic_DNA"/>
</dbReference>
<dbReference type="SUPFAM" id="SSF50978">
    <property type="entry name" value="WD40 repeat-like"/>
    <property type="match status" value="1"/>
</dbReference>
<keyword evidence="2 4" id="KW-0853">WD repeat</keyword>
<dbReference type="PANTHER" id="PTHR19849:SF0">
    <property type="entry name" value="PHOSPHOLIPASE A-2-ACTIVATING PROTEIN"/>
    <property type="match status" value="1"/>
</dbReference>
<name>A0A2V1E055_9PLEO</name>
<dbReference type="SMART" id="SM00320">
    <property type="entry name" value="WD40"/>
    <property type="match status" value="6"/>
</dbReference>
<feature type="repeat" description="WD" evidence="4">
    <location>
        <begin position="78"/>
        <end position="119"/>
    </location>
</feature>
<evidence type="ECO:0000256" key="2">
    <source>
        <dbReference type="ARBA" id="ARBA00022574"/>
    </source>
</evidence>
<dbReference type="FunFam" id="2.130.10.10:FF:001196">
    <property type="entry name" value="WD repeat protein (AFU_orthologue AFUA_1G12380)"/>
    <property type="match status" value="1"/>
</dbReference>
<feature type="compositionally biased region" description="Basic and acidic residues" evidence="5">
    <location>
        <begin position="357"/>
        <end position="370"/>
    </location>
</feature>
<sequence length="387" mass="42393">MSRTNDPKNFFQTDSALNETARKAAKSKNTKGGPIKLSSKLLAAAVDPQHGATQIYVAEAAGCVKRIMLETGETIKTYSGPIAPLTSLAISPTSDTLFAGCWDKTIWTWSISTGKPSRRLQGHSDFVKTLLLITLRDGKEMLVSGSADATIIVWDAASGAQLHKLKGHTRGVLTLALDDLSHDPRTADTAVVFSAGSDREIRRWEIGLAHAAELTDDDPSSSSSPIIRHETNIDALFFDSDGDLWTASADRTAKALSRARKWDEDSSFEHPDYVRDVVVDDEGGWVVTACRDEHVRVWDRASGKLHHVFEGHYEEVTGLLLLEGQKVVSVSIDGSVRQWSLKPRDLQEAIKIAEEESKGKVAETTKKEGLMTEEEEAELAALLEEDE</sequence>
<dbReference type="InterPro" id="IPR015943">
    <property type="entry name" value="WD40/YVTN_repeat-like_dom_sf"/>
</dbReference>
<evidence type="ECO:0000256" key="5">
    <source>
        <dbReference type="SAM" id="MobiDB-lite"/>
    </source>
</evidence>
<dbReference type="GO" id="GO:0005634">
    <property type="term" value="C:nucleus"/>
    <property type="evidence" value="ECO:0007669"/>
    <property type="project" value="TreeGrafter"/>
</dbReference>
<keyword evidence="3" id="KW-0677">Repeat</keyword>
<feature type="repeat" description="WD" evidence="4">
    <location>
        <begin position="267"/>
        <end position="308"/>
    </location>
</feature>